<protein>
    <submittedName>
        <fullName evidence="2">DUF4065 domain-containing protein</fullName>
    </submittedName>
</protein>
<dbReference type="Pfam" id="PF13274">
    <property type="entry name" value="SocA_Panacea"/>
    <property type="match status" value="1"/>
</dbReference>
<dbReference type="RefSeq" id="WP_213821151.1">
    <property type="nucleotide sequence ID" value="NZ_JAAMFL010000004.1"/>
</dbReference>
<keyword evidence="3" id="KW-1185">Reference proteome</keyword>
<comment type="caution">
    <text evidence="2">The sequence shown here is derived from an EMBL/GenBank/DDBJ whole genome shotgun (WGS) entry which is preliminary data.</text>
</comment>
<dbReference type="InterPro" id="IPR025272">
    <property type="entry name" value="SocA_Panacea"/>
</dbReference>
<name>A0ABS5QW39_9LACO</name>
<feature type="domain" description="Antitoxin SocA-like Panacea" evidence="1">
    <location>
        <begin position="35"/>
        <end position="137"/>
    </location>
</feature>
<evidence type="ECO:0000313" key="2">
    <source>
        <dbReference type="EMBL" id="MBS9337331.1"/>
    </source>
</evidence>
<evidence type="ECO:0000259" key="1">
    <source>
        <dbReference type="Pfam" id="PF13274"/>
    </source>
</evidence>
<proteinExistence type="predicted"/>
<organism evidence="2 3">
    <name type="scientific">Fructobacillus parabroussonetiae</name>
    <dbReference type="NCBI Taxonomy" id="2713174"/>
    <lineage>
        <taxon>Bacteria</taxon>
        <taxon>Bacillati</taxon>
        <taxon>Bacillota</taxon>
        <taxon>Bacilli</taxon>
        <taxon>Lactobacillales</taxon>
        <taxon>Lactobacillaceae</taxon>
        <taxon>Fructobacillus</taxon>
    </lineage>
</organism>
<accession>A0ABS5QW39</accession>
<reference evidence="2 3" key="1">
    <citation type="submission" date="2020-02" db="EMBL/GenBank/DDBJ databases">
        <title>Fructobacillus sp. isolated from paper mulberry of Taiwan.</title>
        <authorList>
            <person name="Lin S.-T."/>
        </authorList>
    </citation>
    <scope>NUCLEOTIDE SEQUENCE [LARGE SCALE GENOMIC DNA]</scope>
    <source>
        <strain evidence="2 3">S1-1</strain>
    </source>
</reference>
<dbReference type="Proteomes" id="UP001519503">
    <property type="component" value="Unassembled WGS sequence"/>
</dbReference>
<gene>
    <name evidence="2" type="ORF">G6R30_02495</name>
</gene>
<dbReference type="EMBL" id="JAAMFL010000004">
    <property type="protein sequence ID" value="MBS9337331.1"/>
    <property type="molecule type" value="Genomic_DNA"/>
</dbReference>
<sequence>MVEFSALQITNWFRATNYADMQHKEMVEPLSQMKVMKLLYYAQGVMLAAYDRKLFSDDIVCWKYGPAVESVHAKYKGQKEIVPSDGIETLSNADLDDFQLVASDEEAVSVLCAVMAKYGDRSAIDLMNMTHQETPWKETAQSSIISPRLIQDYFKMNVLA</sequence>
<evidence type="ECO:0000313" key="3">
    <source>
        <dbReference type="Proteomes" id="UP001519503"/>
    </source>
</evidence>